<feature type="region of interest" description="Disordered" evidence="1">
    <location>
        <begin position="412"/>
        <end position="436"/>
    </location>
</feature>
<feature type="region of interest" description="Disordered" evidence="1">
    <location>
        <begin position="593"/>
        <end position="612"/>
    </location>
</feature>
<comment type="caution">
    <text evidence="2">The sequence shown here is derived from an EMBL/GenBank/DDBJ whole genome shotgun (WGS) entry which is preliminary data.</text>
</comment>
<name>K1ENU3_9MICO</name>
<gene>
    <name evidence="2" type="ORF">B277_10054</name>
</gene>
<feature type="compositionally biased region" description="Basic and acidic residues" evidence="1">
    <location>
        <begin position="103"/>
        <end position="117"/>
    </location>
</feature>
<reference evidence="2 3" key="1">
    <citation type="journal article" date="2012" name="J. Bacteriol.">
        <title>Genome Sequence of Janibacter hoylei MTCC8307, Isolated from the Stratospheric Air.</title>
        <authorList>
            <person name="Pawar S.P."/>
            <person name="Dhotre D.P."/>
            <person name="Shetty S.A."/>
            <person name="Chowdhury S.P."/>
            <person name="Chaudhari B.L."/>
            <person name="Shouche Y.S."/>
        </authorList>
    </citation>
    <scope>NUCLEOTIDE SEQUENCE [LARGE SCALE GENOMIC DNA]</scope>
    <source>
        <strain evidence="2 3">PVAS-1</strain>
    </source>
</reference>
<dbReference type="OrthoDB" id="4858286at2"/>
<protein>
    <submittedName>
        <fullName evidence="2">Uncharacterized protein</fullName>
    </submittedName>
</protein>
<dbReference type="EMBL" id="ALWX01000043">
    <property type="protein sequence ID" value="EKA60923.1"/>
    <property type="molecule type" value="Genomic_DNA"/>
</dbReference>
<dbReference type="Gene3D" id="1.10.287.1060">
    <property type="entry name" value="ESAT-6-like"/>
    <property type="match status" value="1"/>
</dbReference>
<accession>K1ENU3</accession>
<proteinExistence type="predicted"/>
<dbReference type="eggNOG" id="ENOG50334BE">
    <property type="taxonomic scope" value="Bacteria"/>
</dbReference>
<dbReference type="AlphaFoldDB" id="K1ENU3"/>
<evidence type="ECO:0000256" key="1">
    <source>
        <dbReference type="SAM" id="MobiDB-lite"/>
    </source>
</evidence>
<feature type="compositionally biased region" description="Basic and acidic residues" evidence="1">
    <location>
        <begin position="139"/>
        <end position="167"/>
    </location>
</feature>
<feature type="compositionally biased region" description="Gly residues" evidence="1">
    <location>
        <begin position="88"/>
        <end position="99"/>
    </location>
</feature>
<dbReference type="Proteomes" id="UP000004474">
    <property type="component" value="Unassembled WGS sequence"/>
</dbReference>
<organism evidence="2 3">
    <name type="scientific">Janibacter hoylei PVAS-1</name>
    <dbReference type="NCBI Taxonomy" id="1210046"/>
    <lineage>
        <taxon>Bacteria</taxon>
        <taxon>Bacillati</taxon>
        <taxon>Actinomycetota</taxon>
        <taxon>Actinomycetes</taxon>
        <taxon>Micrococcales</taxon>
        <taxon>Intrasporangiaceae</taxon>
        <taxon>Janibacter</taxon>
    </lineage>
</organism>
<dbReference type="RefSeq" id="WP_007927690.1">
    <property type="nucleotide sequence ID" value="NZ_ALWX01000043.1"/>
</dbReference>
<dbReference type="PATRIC" id="fig|1210046.3.peg.1924"/>
<dbReference type="STRING" id="1210046.B277_10054"/>
<evidence type="ECO:0000313" key="2">
    <source>
        <dbReference type="EMBL" id="EKA60923.1"/>
    </source>
</evidence>
<sequence>MSGVTHGADAERLRGIAEALRGNGAQIEKIGERLGPAAQALEASWSGPDAESLAADVAQVRPAIASIGSTIIAWADELRDQADEQTQGSGGGARGGSGGTSTRPDRQDAIDKIKDVTSKLTSGDGRGSGMDNPLLAALDKPRGGHDAPPDAEPRNIIDGRPGGREEGTGSVSQSESKGKHVKVSGTVTASTTDAGVDAKGRGLQTHTVAGTAELSAEASAKVGRVGVDGKLFAGTETSWSVTGPDGLDPTSIHPLDPLGMPEGSSIRLGSTWYTGHELGGEYSALMASMGKESGIDRYVEVSRGEGDEVTVRVGDADFDKAKSSVGLGVDKANVGLSADSSFTEGTAKDVTFDLSTPEGQDAYTRFLILGKVPSADAAGVTDIADVEAFSGSRSTGSSLTLGDKTFGSDGSSWEAGGLTKHHADGRQTVEWSGDSGRTQIGGTTVYDAAGVKDQDASSYYLRERDVDPEVARQYNFFQGSDAEPTQRQNVAMSLTSTDLQAMRYQAAEQAATKINESPEWYRGSDIDTSQKWSADDVLQYVEGDGDKARSLDGVDRASTDLLAAQSDDDILRAMSSKGPVEFQTQLAQDYQAVTGTTRGHRGTVTSTGTGGD</sequence>
<feature type="region of interest" description="Disordered" evidence="1">
    <location>
        <begin position="81"/>
        <end position="198"/>
    </location>
</feature>
<evidence type="ECO:0000313" key="3">
    <source>
        <dbReference type="Proteomes" id="UP000004474"/>
    </source>
</evidence>